<evidence type="ECO:0000256" key="1">
    <source>
        <dbReference type="ARBA" id="ARBA00006658"/>
    </source>
</evidence>
<dbReference type="PANTHER" id="PTHR21021:SF16">
    <property type="entry name" value="TIP41-LIKE PROTEIN"/>
    <property type="match status" value="1"/>
</dbReference>
<protein>
    <submittedName>
        <fullName evidence="3">Putative type 2a phosphatase activator tip41 protein</fullName>
    </submittedName>
</protein>
<organism evidence="3 4">
    <name type="scientific">Eutypa lata (strain UCR-EL1)</name>
    <name type="common">Grapevine dieback disease fungus</name>
    <name type="synonym">Eutypa armeniacae</name>
    <dbReference type="NCBI Taxonomy" id="1287681"/>
    <lineage>
        <taxon>Eukaryota</taxon>
        <taxon>Fungi</taxon>
        <taxon>Dikarya</taxon>
        <taxon>Ascomycota</taxon>
        <taxon>Pezizomycotina</taxon>
        <taxon>Sordariomycetes</taxon>
        <taxon>Xylariomycetidae</taxon>
        <taxon>Xylariales</taxon>
        <taxon>Diatrypaceae</taxon>
        <taxon>Eutypa</taxon>
    </lineage>
</organism>
<dbReference type="Proteomes" id="UP000012174">
    <property type="component" value="Unassembled WGS sequence"/>
</dbReference>
<dbReference type="eggNOG" id="KOG3224">
    <property type="taxonomic scope" value="Eukaryota"/>
</dbReference>
<dbReference type="OrthoDB" id="10253878at2759"/>
<dbReference type="GO" id="GO:0031929">
    <property type="term" value="P:TOR signaling"/>
    <property type="evidence" value="ECO:0007669"/>
    <property type="project" value="TreeGrafter"/>
</dbReference>
<feature type="region of interest" description="Disordered" evidence="2">
    <location>
        <begin position="1"/>
        <end position="43"/>
    </location>
</feature>
<name>M7S859_EUTLA</name>
<accession>M7S859</accession>
<evidence type="ECO:0000313" key="3">
    <source>
        <dbReference type="EMBL" id="EMR62304.1"/>
    </source>
</evidence>
<sequence length="333" mass="36291">MTNQPAPPPPRAPTTTTTTHITTLGNEPFPTPAQLSQATKTHRQGAFAITTRKLPISKAGPIEAMEAALRIPVPEMIFGDNLVAVEHGPSGWAIAFTAQDALDGVDKTGTQGLLQVAHARSWAASRENAGDTKAIMEVVRPFDWSYSTGYRGSVRAGSSTSTGTSTIPTNSTANNTSSTTTPNTNGSTEEGKKLDFAPTTKPIPLELLKRRDPILFFDEVVLYESELDDNGVSLLSAKVRVHEQRMLLLCRLFMRVDGVVVRVRDVRVYVDFEAEDVTREYTAREGAFEDARRALLMTGLRPDEITIALRDANKIAELLPIVEQTLESVSLKS</sequence>
<proteinExistence type="inferred from homology"/>
<comment type="similarity">
    <text evidence="1">Belongs to the TIP41 family.</text>
</comment>
<dbReference type="InterPro" id="IPR051330">
    <property type="entry name" value="Phosphatase_reg/MetRdx"/>
</dbReference>
<dbReference type="Pfam" id="PF04176">
    <property type="entry name" value="TIP41"/>
    <property type="match status" value="1"/>
</dbReference>
<dbReference type="HOGENOM" id="CLU_039187_1_0_1"/>
<dbReference type="GO" id="GO:0005829">
    <property type="term" value="C:cytosol"/>
    <property type="evidence" value="ECO:0007669"/>
    <property type="project" value="TreeGrafter"/>
</dbReference>
<dbReference type="AlphaFoldDB" id="M7S859"/>
<feature type="compositionally biased region" description="Low complexity" evidence="2">
    <location>
        <begin position="13"/>
        <end position="23"/>
    </location>
</feature>
<dbReference type="OMA" id="DMILFED"/>
<feature type="compositionally biased region" description="Low complexity" evidence="2">
    <location>
        <begin position="153"/>
        <end position="188"/>
    </location>
</feature>
<dbReference type="EMBL" id="KB707451">
    <property type="protein sequence ID" value="EMR62304.1"/>
    <property type="molecule type" value="Genomic_DNA"/>
</dbReference>
<dbReference type="KEGG" id="ela:UCREL1_10763"/>
<evidence type="ECO:0000313" key="4">
    <source>
        <dbReference type="Proteomes" id="UP000012174"/>
    </source>
</evidence>
<feature type="region of interest" description="Disordered" evidence="2">
    <location>
        <begin position="153"/>
        <end position="197"/>
    </location>
</feature>
<dbReference type="PANTHER" id="PTHR21021">
    <property type="entry name" value="GAF/PUTATIVE CYTOSKELETAL PROTEIN"/>
    <property type="match status" value="1"/>
</dbReference>
<reference evidence="4" key="1">
    <citation type="journal article" date="2013" name="Genome Announc.">
        <title>Draft genome sequence of the grapevine dieback fungus Eutypa lata UCR-EL1.</title>
        <authorList>
            <person name="Blanco-Ulate B."/>
            <person name="Rolshausen P.E."/>
            <person name="Cantu D."/>
        </authorList>
    </citation>
    <scope>NUCLEOTIDE SEQUENCE [LARGE SCALE GENOMIC DNA]</scope>
    <source>
        <strain evidence="4">UCR-EL1</strain>
    </source>
</reference>
<evidence type="ECO:0000256" key="2">
    <source>
        <dbReference type="SAM" id="MobiDB-lite"/>
    </source>
</evidence>
<feature type="compositionally biased region" description="Pro residues" evidence="2">
    <location>
        <begin position="1"/>
        <end position="12"/>
    </location>
</feature>
<gene>
    <name evidence="3" type="ORF">UCREL1_10763</name>
</gene>
<dbReference type="STRING" id="1287681.M7S859"/>
<dbReference type="InterPro" id="IPR007303">
    <property type="entry name" value="TIP41-like"/>
</dbReference>
<keyword evidence="4" id="KW-1185">Reference proteome</keyword>